<dbReference type="InterPro" id="IPR050809">
    <property type="entry name" value="UgpAE/MalFG_permease"/>
</dbReference>
<evidence type="ECO:0000256" key="6">
    <source>
        <dbReference type="ARBA" id="ARBA00022692"/>
    </source>
</evidence>
<dbReference type="InterPro" id="IPR035906">
    <property type="entry name" value="MetI-like_sf"/>
</dbReference>
<evidence type="ECO:0000256" key="10">
    <source>
        <dbReference type="RuleBase" id="RU363032"/>
    </source>
</evidence>
<evidence type="ECO:0000259" key="11">
    <source>
        <dbReference type="PROSITE" id="PS50928"/>
    </source>
</evidence>
<evidence type="ECO:0000256" key="3">
    <source>
        <dbReference type="ARBA" id="ARBA00022448"/>
    </source>
</evidence>
<evidence type="ECO:0000313" key="13">
    <source>
        <dbReference type="Proteomes" id="UP000281431"/>
    </source>
</evidence>
<evidence type="ECO:0000256" key="9">
    <source>
        <dbReference type="ARBA" id="ARBA00040780"/>
    </source>
</evidence>
<comment type="subunit">
    <text evidence="2">The complex is composed of two ATP-binding proteins (UgpC), two transmembrane proteins (UgpA and UgpE) and a solute-binding protein (UgpB).</text>
</comment>
<dbReference type="CDD" id="cd06261">
    <property type="entry name" value="TM_PBP2"/>
    <property type="match status" value="1"/>
</dbReference>
<feature type="transmembrane region" description="Helical" evidence="10">
    <location>
        <begin position="71"/>
        <end position="97"/>
    </location>
</feature>
<organism evidence="12 13">
    <name type="scientific">Natrarchaeobius chitinivorans</name>
    <dbReference type="NCBI Taxonomy" id="1679083"/>
    <lineage>
        <taxon>Archaea</taxon>
        <taxon>Methanobacteriati</taxon>
        <taxon>Methanobacteriota</taxon>
        <taxon>Stenosarchaea group</taxon>
        <taxon>Halobacteria</taxon>
        <taxon>Halobacteriales</taxon>
        <taxon>Natrialbaceae</taxon>
        <taxon>Natrarchaeobius</taxon>
    </lineage>
</organism>
<dbReference type="Gene3D" id="1.10.3720.10">
    <property type="entry name" value="MetI-like"/>
    <property type="match status" value="1"/>
</dbReference>
<keyword evidence="4" id="KW-1003">Cell membrane</keyword>
<keyword evidence="6 10" id="KW-0812">Transmembrane</keyword>
<evidence type="ECO:0000256" key="1">
    <source>
        <dbReference type="ARBA" id="ARBA00004429"/>
    </source>
</evidence>
<dbReference type="GO" id="GO:0005886">
    <property type="term" value="C:plasma membrane"/>
    <property type="evidence" value="ECO:0007669"/>
    <property type="project" value="UniProtKB-SubCell"/>
</dbReference>
<evidence type="ECO:0000256" key="5">
    <source>
        <dbReference type="ARBA" id="ARBA00022519"/>
    </source>
</evidence>
<comment type="caution">
    <text evidence="12">The sequence shown here is derived from an EMBL/GenBank/DDBJ whole genome shotgun (WGS) entry which is preliminary data.</text>
</comment>
<evidence type="ECO:0000313" key="12">
    <source>
        <dbReference type="EMBL" id="RQG99173.1"/>
    </source>
</evidence>
<evidence type="ECO:0000256" key="7">
    <source>
        <dbReference type="ARBA" id="ARBA00022989"/>
    </source>
</evidence>
<dbReference type="PANTHER" id="PTHR43227:SF9">
    <property type="entry name" value="SN-GLYCEROL-3-PHOSPHATE TRANSPORT SYSTEM PERMEASE PROTEIN UGPA"/>
    <property type="match status" value="1"/>
</dbReference>
<sequence>MAAKEPFASRWQAAALLAPLLAVITFLVYYPGLELFRLSLYRVSTIGGGETFVGLDNFAYLASSSTFRNSLMVSFLFAALVIFGTIVVSFAISYLIYITSFGKGAYLIAVVWPYALPPAVAGSILLFLAHPSTGVITHFLGLFGINLSWLSVGWQGMLVVATAAIWKQIGYNVIFIVAALNNVPETLTETTRLDGVGTHSLIAKVYAPLIAPTLLFLVVMNTMYSFYLTFPLIDLMTQGAPGGATNILIYKIYRDAFEFGSMGLAAAESVILFVIVALAMYIQFAWSDKRIHYGS</sequence>
<evidence type="ECO:0000256" key="4">
    <source>
        <dbReference type="ARBA" id="ARBA00022475"/>
    </source>
</evidence>
<keyword evidence="3 10" id="KW-0813">Transport</keyword>
<keyword evidence="7 10" id="KW-1133">Transmembrane helix</keyword>
<dbReference type="SUPFAM" id="SSF161098">
    <property type="entry name" value="MetI-like"/>
    <property type="match status" value="1"/>
</dbReference>
<dbReference type="InterPro" id="IPR000515">
    <property type="entry name" value="MetI-like"/>
</dbReference>
<dbReference type="Pfam" id="PF00528">
    <property type="entry name" value="BPD_transp_1"/>
    <property type="match status" value="1"/>
</dbReference>
<dbReference type="EMBL" id="REFZ01000010">
    <property type="protein sequence ID" value="RQG99173.1"/>
    <property type="molecule type" value="Genomic_DNA"/>
</dbReference>
<protein>
    <recommendedName>
        <fullName evidence="9">sn-glycerol-3-phosphate transport system permease protein UgpA</fullName>
    </recommendedName>
</protein>
<dbReference type="OrthoDB" id="45815at2157"/>
<keyword evidence="13" id="KW-1185">Reference proteome</keyword>
<proteinExistence type="inferred from homology"/>
<dbReference type="PROSITE" id="PS50928">
    <property type="entry name" value="ABC_TM1"/>
    <property type="match status" value="1"/>
</dbReference>
<feature type="transmembrane region" description="Helical" evidence="10">
    <location>
        <begin position="12"/>
        <end position="30"/>
    </location>
</feature>
<feature type="transmembrane region" description="Helical" evidence="10">
    <location>
        <begin position="104"/>
        <end position="129"/>
    </location>
</feature>
<name>A0A3N6M6G1_NATCH</name>
<comment type="subcellular location">
    <subcellularLocation>
        <location evidence="1">Cell inner membrane</location>
        <topology evidence="1">Multi-pass membrane protein</topology>
    </subcellularLocation>
    <subcellularLocation>
        <location evidence="10">Cell membrane</location>
        <topology evidence="10">Multi-pass membrane protein</topology>
    </subcellularLocation>
</comment>
<feature type="transmembrane region" description="Helical" evidence="10">
    <location>
        <begin position="259"/>
        <end position="282"/>
    </location>
</feature>
<dbReference type="AlphaFoldDB" id="A0A3N6M6G1"/>
<dbReference type="Proteomes" id="UP000281431">
    <property type="component" value="Unassembled WGS sequence"/>
</dbReference>
<accession>A0A3N6M6G1</accession>
<dbReference type="PANTHER" id="PTHR43227">
    <property type="entry name" value="BLL4140 PROTEIN"/>
    <property type="match status" value="1"/>
</dbReference>
<evidence type="ECO:0000256" key="2">
    <source>
        <dbReference type="ARBA" id="ARBA00011557"/>
    </source>
</evidence>
<keyword evidence="8 10" id="KW-0472">Membrane</keyword>
<evidence type="ECO:0000256" key="8">
    <source>
        <dbReference type="ARBA" id="ARBA00023136"/>
    </source>
</evidence>
<feature type="transmembrane region" description="Helical" evidence="10">
    <location>
        <begin position="159"/>
        <end position="181"/>
    </location>
</feature>
<feature type="domain" description="ABC transmembrane type-1" evidence="11">
    <location>
        <begin position="71"/>
        <end position="283"/>
    </location>
</feature>
<feature type="transmembrane region" description="Helical" evidence="10">
    <location>
        <begin position="135"/>
        <end position="152"/>
    </location>
</feature>
<comment type="similarity">
    <text evidence="10">Belongs to the binding-protein-dependent transport system permease family.</text>
</comment>
<gene>
    <name evidence="12" type="ORF">EA472_14985</name>
</gene>
<feature type="transmembrane region" description="Helical" evidence="10">
    <location>
        <begin position="201"/>
        <end position="220"/>
    </location>
</feature>
<dbReference type="GO" id="GO:0055085">
    <property type="term" value="P:transmembrane transport"/>
    <property type="evidence" value="ECO:0007669"/>
    <property type="project" value="InterPro"/>
</dbReference>
<keyword evidence="5" id="KW-0997">Cell inner membrane</keyword>
<reference evidence="12 13" key="1">
    <citation type="submission" date="2018-10" db="EMBL/GenBank/DDBJ databases">
        <title>Natrarchaeobius chitinivorans gen. nov., sp. nov., and Natrarchaeobius haloalkaliphilus sp. nov., alkaliphilic, chitin-utilizing haloarchaea from hypersaline alkaline lakes.</title>
        <authorList>
            <person name="Sorokin D.Y."/>
            <person name="Elcheninov A.G."/>
            <person name="Kostrikina N.A."/>
            <person name="Bale N.J."/>
            <person name="Sinninghe Damste J.S."/>
            <person name="Khijniak T.V."/>
            <person name="Kublanov I.V."/>
            <person name="Toshchakov S.V."/>
        </authorList>
    </citation>
    <scope>NUCLEOTIDE SEQUENCE [LARGE SCALE GENOMIC DNA]</scope>
    <source>
        <strain evidence="12 13">AArcht7</strain>
    </source>
</reference>